<dbReference type="PANTHER" id="PTHR30349">
    <property type="entry name" value="PHAGE INTEGRASE-RELATED"/>
    <property type="match status" value="1"/>
</dbReference>
<protein>
    <submittedName>
        <fullName evidence="5">Site-specific integrase</fullName>
    </submittedName>
</protein>
<dbReference type="EMBL" id="VVUY01000010">
    <property type="protein sequence ID" value="KAA2558930.1"/>
    <property type="molecule type" value="Genomic_DNA"/>
</dbReference>
<sequence>MKQTKVALRSRPISRNRRSLYLDYYPAIRNAEMKTIRQETLGIYIFDKPRSSMQKLHNEEILAKAELIRCYRVAELINRNIGYIGPEKRNRDFLDYFKKATLKHPQTWQSAYLHFYRFSKEHCLFGDLDFKLCSRFREYLLDTSAIKPVRKLSINTAASYLNIFRCLLKMAYRDKILGEDLSIWIDKIKLQESRIEYLTQKELAQLVQTPCDIPIVKNASLFSCLTGLRYSDILQLTWEDMVPAVNGNEYDIRIKTQKTEKELTLPLSTDALKLCGDQGSGRIFQGLSRSAIDHPLKHWLHRAGIKKKVTFHSFRHTFAVLQIAAGASIYIVSRMLGHKRVATTERYVDLVDSIKREVIGNIQLNMKVEFSENIK</sequence>
<dbReference type="InterPro" id="IPR011010">
    <property type="entry name" value="DNA_brk_join_enz"/>
</dbReference>
<keyword evidence="2" id="KW-0238">DNA-binding</keyword>
<evidence type="ECO:0000313" key="6">
    <source>
        <dbReference type="Proteomes" id="UP000323119"/>
    </source>
</evidence>
<accession>A0A9P4DNJ2</accession>
<dbReference type="CDD" id="cd01185">
    <property type="entry name" value="INTN1_C_like"/>
    <property type="match status" value="1"/>
</dbReference>
<dbReference type="GO" id="GO:0003677">
    <property type="term" value="F:DNA binding"/>
    <property type="evidence" value="ECO:0007669"/>
    <property type="project" value="UniProtKB-KW"/>
</dbReference>
<reference evidence="5 6" key="1">
    <citation type="journal article" date="2019" name="Nat. Med.">
        <title>A library of human gut bacterial isolates paired with longitudinal multiomics data enables mechanistic microbiome research.</title>
        <authorList>
            <person name="Poyet M."/>
            <person name="Groussin M."/>
            <person name="Gibbons S.M."/>
            <person name="Avila-Pacheco J."/>
            <person name="Jiang X."/>
            <person name="Kearney S.M."/>
            <person name="Perrotta A.R."/>
            <person name="Berdy B."/>
            <person name="Zhao S."/>
            <person name="Lieberman T.D."/>
            <person name="Swanson P.K."/>
            <person name="Smith M."/>
            <person name="Roesemann S."/>
            <person name="Alexander J.E."/>
            <person name="Rich S.A."/>
            <person name="Livny J."/>
            <person name="Vlamakis H."/>
            <person name="Clish C."/>
            <person name="Bullock K."/>
            <person name="Deik A."/>
            <person name="Scott J."/>
            <person name="Pierce K.A."/>
            <person name="Xavier R.J."/>
            <person name="Alm E.J."/>
        </authorList>
    </citation>
    <scope>NUCLEOTIDE SEQUENCE [LARGE SCALE GENOMIC DNA]</scope>
    <source>
        <strain evidence="5 6">BIOML-A204</strain>
    </source>
</reference>
<evidence type="ECO:0000256" key="2">
    <source>
        <dbReference type="ARBA" id="ARBA00023125"/>
    </source>
</evidence>
<dbReference type="Proteomes" id="UP000323119">
    <property type="component" value="Unassembled WGS sequence"/>
</dbReference>
<dbReference type="Pfam" id="PF13102">
    <property type="entry name" value="Phage_int_SAM_5"/>
    <property type="match status" value="1"/>
</dbReference>
<comment type="similarity">
    <text evidence="1">Belongs to the 'phage' integrase family.</text>
</comment>
<dbReference type="GO" id="GO:0015074">
    <property type="term" value="P:DNA integration"/>
    <property type="evidence" value="ECO:0007669"/>
    <property type="project" value="InterPro"/>
</dbReference>
<dbReference type="InterPro" id="IPR010998">
    <property type="entry name" value="Integrase_recombinase_N"/>
</dbReference>
<organism evidence="5 6">
    <name type="scientific">Alistipes onderdonkii</name>
    <dbReference type="NCBI Taxonomy" id="328813"/>
    <lineage>
        <taxon>Bacteria</taxon>
        <taxon>Pseudomonadati</taxon>
        <taxon>Bacteroidota</taxon>
        <taxon>Bacteroidia</taxon>
        <taxon>Bacteroidales</taxon>
        <taxon>Rikenellaceae</taxon>
        <taxon>Alistipes</taxon>
    </lineage>
</organism>
<dbReference type="PANTHER" id="PTHR30349:SF64">
    <property type="entry name" value="PROPHAGE INTEGRASE INTD-RELATED"/>
    <property type="match status" value="1"/>
</dbReference>
<dbReference type="InterPro" id="IPR025269">
    <property type="entry name" value="SAM-like_dom"/>
</dbReference>
<evidence type="ECO:0000259" key="4">
    <source>
        <dbReference type="PROSITE" id="PS51898"/>
    </source>
</evidence>
<feature type="domain" description="Tyr recombinase" evidence="4">
    <location>
        <begin position="193"/>
        <end position="360"/>
    </location>
</feature>
<dbReference type="RefSeq" id="WP_082426675.1">
    <property type="nucleotide sequence ID" value="NZ_JBDFUH010000029.1"/>
</dbReference>
<comment type="caution">
    <text evidence="5">The sequence shown here is derived from an EMBL/GenBank/DDBJ whole genome shotgun (WGS) entry which is preliminary data.</text>
</comment>
<dbReference type="GO" id="GO:0006310">
    <property type="term" value="P:DNA recombination"/>
    <property type="evidence" value="ECO:0007669"/>
    <property type="project" value="UniProtKB-KW"/>
</dbReference>
<dbReference type="PROSITE" id="PS51898">
    <property type="entry name" value="TYR_RECOMBINASE"/>
    <property type="match status" value="1"/>
</dbReference>
<evidence type="ECO:0000256" key="3">
    <source>
        <dbReference type="ARBA" id="ARBA00023172"/>
    </source>
</evidence>
<proteinExistence type="inferred from homology"/>
<dbReference type="SUPFAM" id="SSF56349">
    <property type="entry name" value="DNA breaking-rejoining enzymes"/>
    <property type="match status" value="1"/>
</dbReference>
<evidence type="ECO:0000256" key="1">
    <source>
        <dbReference type="ARBA" id="ARBA00008857"/>
    </source>
</evidence>
<dbReference type="Gene3D" id="1.10.150.130">
    <property type="match status" value="1"/>
</dbReference>
<evidence type="ECO:0000313" key="5">
    <source>
        <dbReference type="EMBL" id="KAA2558930.1"/>
    </source>
</evidence>
<gene>
    <name evidence="5" type="ORF">F2S36_11630</name>
</gene>
<keyword evidence="3" id="KW-0233">DNA recombination</keyword>
<dbReference type="InterPro" id="IPR013762">
    <property type="entry name" value="Integrase-like_cat_sf"/>
</dbReference>
<dbReference type="InterPro" id="IPR002104">
    <property type="entry name" value="Integrase_catalytic"/>
</dbReference>
<dbReference type="Gene3D" id="1.10.443.10">
    <property type="entry name" value="Intergrase catalytic core"/>
    <property type="match status" value="1"/>
</dbReference>
<dbReference type="AlphaFoldDB" id="A0A9P4DNJ2"/>
<dbReference type="InterPro" id="IPR050090">
    <property type="entry name" value="Tyrosine_recombinase_XerCD"/>
</dbReference>
<name>A0A9P4DNJ2_9BACT</name>
<dbReference type="Pfam" id="PF00589">
    <property type="entry name" value="Phage_integrase"/>
    <property type="match status" value="1"/>
</dbReference>